<dbReference type="GO" id="GO:0008893">
    <property type="term" value="F:guanosine-3',5'-bis(diphosphate) 3'-diphosphatase activity"/>
    <property type="evidence" value="ECO:0007669"/>
    <property type="project" value="TreeGrafter"/>
</dbReference>
<dbReference type="EMBL" id="CP020465">
    <property type="protein sequence ID" value="ASP48561.1"/>
    <property type="molecule type" value="Genomic_DNA"/>
</dbReference>
<dbReference type="Gene3D" id="1.10.3210.10">
    <property type="entry name" value="Hypothetical protein af1432"/>
    <property type="match status" value="1"/>
</dbReference>
<dbReference type="AlphaFoldDB" id="A0A222G9T6"/>
<dbReference type="RefSeq" id="WP_081152025.1">
    <property type="nucleotide sequence ID" value="NZ_CP020465.1"/>
</dbReference>
<organism evidence="1 2">
    <name type="scientific">Cognaticolwellia beringensis</name>
    <dbReference type="NCBI Taxonomy" id="1967665"/>
    <lineage>
        <taxon>Bacteria</taxon>
        <taxon>Pseudomonadati</taxon>
        <taxon>Pseudomonadota</taxon>
        <taxon>Gammaproteobacteria</taxon>
        <taxon>Alteromonadales</taxon>
        <taxon>Colwelliaceae</taxon>
        <taxon>Cognaticolwellia</taxon>
    </lineage>
</organism>
<name>A0A222G9T6_9GAMM</name>
<proteinExistence type="predicted"/>
<gene>
    <name evidence="1" type="ORF">B5D82_12750</name>
</gene>
<keyword evidence="2" id="KW-1185">Reference proteome</keyword>
<keyword evidence="1" id="KW-0378">Hydrolase</keyword>
<dbReference type="InterPro" id="IPR052194">
    <property type="entry name" value="MESH1"/>
</dbReference>
<protein>
    <submittedName>
        <fullName evidence="1">Bifunctional (P)ppGpp synthetase/guanosine-3',5'-bis(Diphosphate) 3'-pyrophosphohydrolase</fullName>
    </submittedName>
</protein>
<accession>A0A222G9T6</accession>
<reference evidence="1 2" key="1">
    <citation type="submission" date="2017-08" db="EMBL/GenBank/DDBJ databases">
        <title>Complete genome of Colwellia sp. NB097-1, a psychrophile bacterium ioslated from Bering Sea.</title>
        <authorList>
            <person name="Chen X."/>
        </authorList>
    </citation>
    <scope>NUCLEOTIDE SEQUENCE [LARGE SCALE GENOMIC DNA]</scope>
    <source>
        <strain evidence="1 2">NB097-1</strain>
    </source>
</reference>
<sequence length="274" mass="30795">MNLLQHELDYFKAFELAVKAHLHQQRKGDLMPYISHLNHVVSILIRAGYKDNKLLISALLHDVIEDTEVTASQLEIEFGTEVMSTVLEVSDDKGLCLESRKKAQLKNAHLASRNAKLIKLADGISNATLLPPNWSIAKAEKSLAHLKLIAEICADVCTKLPKILLETIDSTLKNHNDFVSKKLLELDAWLSDKCIYFSFKNDTFYYVKSNCDNDSFGSEITGKYGICLQVLRPKKLTVMTGENIKITVKSSIDEKGVSNIKKLFLAECCRVQIL</sequence>
<dbReference type="OrthoDB" id="9802385at2"/>
<dbReference type="SUPFAM" id="SSF109604">
    <property type="entry name" value="HD-domain/PDEase-like"/>
    <property type="match status" value="1"/>
</dbReference>
<evidence type="ECO:0000313" key="2">
    <source>
        <dbReference type="Proteomes" id="UP000202259"/>
    </source>
</evidence>
<dbReference type="KEGG" id="cber:B5D82_12750"/>
<dbReference type="PANTHER" id="PTHR46246">
    <property type="entry name" value="GUANOSINE-3',5'-BIS(DIPHOSPHATE) 3'-PYROPHOSPHOHYDROLASE MESH1"/>
    <property type="match status" value="1"/>
</dbReference>
<dbReference type="PANTHER" id="PTHR46246:SF1">
    <property type="entry name" value="GUANOSINE-3',5'-BIS(DIPHOSPHATE) 3'-PYROPHOSPHOHYDROLASE MESH1"/>
    <property type="match status" value="1"/>
</dbReference>
<evidence type="ECO:0000313" key="1">
    <source>
        <dbReference type="EMBL" id="ASP48561.1"/>
    </source>
</evidence>
<dbReference type="Pfam" id="PF13328">
    <property type="entry name" value="HD_4"/>
    <property type="match status" value="1"/>
</dbReference>
<dbReference type="Proteomes" id="UP000202259">
    <property type="component" value="Chromosome"/>
</dbReference>